<proteinExistence type="predicted"/>
<keyword evidence="2" id="KW-1185">Reference proteome</keyword>
<evidence type="ECO:0000313" key="2">
    <source>
        <dbReference type="Proteomes" id="UP000828048"/>
    </source>
</evidence>
<accession>A0ACB7YU59</accession>
<dbReference type="Proteomes" id="UP000828048">
    <property type="component" value="Chromosome 3"/>
</dbReference>
<protein>
    <submittedName>
        <fullName evidence="1">Uncharacterized protein</fullName>
    </submittedName>
</protein>
<evidence type="ECO:0000313" key="1">
    <source>
        <dbReference type="EMBL" id="KAH7857007.1"/>
    </source>
</evidence>
<name>A0ACB7YU59_9ERIC</name>
<gene>
    <name evidence="1" type="ORF">Vadar_008000</name>
</gene>
<dbReference type="EMBL" id="CM037153">
    <property type="protein sequence ID" value="KAH7857007.1"/>
    <property type="molecule type" value="Genomic_DNA"/>
</dbReference>
<sequence>MALRCVYGRSLFLLSVKPQIKLGICGGGVTVRNHSDHGCFSPQSREDPSVGEKSPQPHPFVIHPRRHAVVIYYRNPLSGGKTGGAGGITPFYGSLSDPEVVEPSLSAIEQYNKQQNKELKFVALLEASIQVVCGIKYYLTLEAFDAGATAPTRPPLPPSLYGRSLFLLSVKPQIKLEICGGGVPVRNHSDHGCFSPQSREDPSVGEKSPQPHPFVIHPRRHAVVIYYRNPLSDGKSGGAGGITPFYGSLSDPEVVEPSLSAIEQYNKQQNKELKFVALLEASIQIVCGRKFYLTVEALDAAMKPNVQAGRVIGA</sequence>
<organism evidence="1 2">
    <name type="scientific">Vaccinium darrowii</name>
    <dbReference type="NCBI Taxonomy" id="229202"/>
    <lineage>
        <taxon>Eukaryota</taxon>
        <taxon>Viridiplantae</taxon>
        <taxon>Streptophyta</taxon>
        <taxon>Embryophyta</taxon>
        <taxon>Tracheophyta</taxon>
        <taxon>Spermatophyta</taxon>
        <taxon>Magnoliopsida</taxon>
        <taxon>eudicotyledons</taxon>
        <taxon>Gunneridae</taxon>
        <taxon>Pentapetalae</taxon>
        <taxon>asterids</taxon>
        <taxon>Ericales</taxon>
        <taxon>Ericaceae</taxon>
        <taxon>Vaccinioideae</taxon>
        <taxon>Vaccinieae</taxon>
        <taxon>Vaccinium</taxon>
    </lineage>
</organism>
<reference evidence="1 2" key="1">
    <citation type="journal article" date="2021" name="Hortic Res">
        <title>High-quality reference genome and annotation aids understanding of berry development for evergreen blueberry (Vaccinium darrowii).</title>
        <authorList>
            <person name="Yu J."/>
            <person name="Hulse-Kemp A.M."/>
            <person name="Babiker E."/>
            <person name="Staton M."/>
        </authorList>
    </citation>
    <scope>NUCLEOTIDE SEQUENCE [LARGE SCALE GENOMIC DNA]</scope>
    <source>
        <strain evidence="2">cv. NJ 8807/NJ 8810</strain>
        <tissue evidence="1">Young leaf</tissue>
    </source>
</reference>
<comment type="caution">
    <text evidence="1">The sequence shown here is derived from an EMBL/GenBank/DDBJ whole genome shotgun (WGS) entry which is preliminary data.</text>
</comment>